<comment type="caution">
    <text evidence="5">The sequence shown here is derived from an EMBL/GenBank/DDBJ whole genome shotgun (WGS) entry which is preliminary data.</text>
</comment>
<reference evidence="5 6" key="1">
    <citation type="submission" date="2020-08" db="EMBL/GenBank/DDBJ databases">
        <title>Genomic Encyclopedia of Type Strains, Phase IV (KMG-IV): sequencing the most valuable type-strain genomes for metagenomic binning, comparative biology and taxonomic classification.</title>
        <authorList>
            <person name="Goeker M."/>
        </authorList>
    </citation>
    <scope>NUCLEOTIDE SEQUENCE [LARGE SCALE GENOMIC DNA]</scope>
    <source>
        <strain evidence="5 6">DSM 45615</strain>
    </source>
</reference>
<evidence type="ECO:0000313" key="6">
    <source>
        <dbReference type="Proteomes" id="UP000578449"/>
    </source>
</evidence>
<evidence type="ECO:0000313" key="5">
    <source>
        <dbReference type="EMBL" id="MBB5138254.1"/>
    </source>
</evidence>
<proteinExistence type="inferred from homology"/>
<sequence length="277" mass="29531">MDTAPLQMAVAKGFFKEEGLDVKLQTLAGGAEAIPKLKAGALDVSFGNYVSYFGAQAKGVLDLKIVSDGFQSAPKTHVIMVPKDSDIQTPADLKDKVIAVNTRRNIASMLVRIAAKAHGVELDEDKNFVEFPFPEMEGVLKNKRVDAAQVVEPFGTQISQSIGARIIWDTAQGPTADWPVAGYAATSEFVKDNPNTVAAFQRALSKGQALAADRAQVVATIPTYTQIPAEVAAGLNIGTFPTTLNATRLQRVADAMREYGLLDAPLNVTDLIVSGSK</sequence>
<evidence type="ECO:0000256" key="1">
    <source>
        <dbReference type="ARBA" id="ARBA00004418"/>
    </source>
</evidence>
<dbReference type="EMBL" id="JACHGN010000022">
    <property type="protein sequence ID" value="MBB5138254.1"/>
    <property type="molecule type" value="Genomic_DNA"/>
</dbReference>
<evidence type="ECO:0000256" key="2">
    <source>
        <dbReference type="ARBA" id="ARBA00010742"/>
    </source>
</evidence>
<comment type="similarity">
    <text evidence="2">Belongs to the bacterial solute-binding protein SsuA/TauA family.</text>
</comment>
<dbReference type="Gene3D" id="3.40.190.10">
    <property type="entry name" value="Periplasmic binding protein-like II"/>
    <property type="match status" value="2"/>
</dbReference>
<dbReference type="Proteomes" id="UP000578449">
    <property type="component" value="Unassembled WGS sequence"/>
</dbReference>
<dbReference type="PANTHER" id="PTHR30024:SF47">
    <property type="entry name" value="TAURINE-BINDING PERIPLASMIC PROTEIN"/>
    <property type="match status" value="1"/>
</dbReference>
<evidence type="ECO:0000256" key="3">
    <source>
        <dbReference type="ARBA" id="ARBA00022729"/>
    </source>
</evidence>
<protein>
    <submittedName>
        <fullName evidence="5">NitT/TauT family transport system substrate-binding protein</fullName>
    </submittedName>
</protein>
<name>A0A840PA43_9ACTN</name>
<dbReference type="AlphaFoldDB" id="A0A840PA43"/>
<feature type="domain" description="SsuA/THI5-like" evidence="4">
    <location>
        <begin position="3"/>
        <end position="213"/>
    </location>
</feature>
<keyword evidence="6" id="KW-1185">Reference proteome</keyword>
<dbReference type="PANTHER" id="PTHR30024">
    <property type="entry name" value="ALIPHATIC SULFONATES-BINDING PROTEIN-RELATED"/>
    <property type="match status" value="1"/>
</dbReference>
<dbReference type="InterPro" id="IPR015168">
    <property type="entry name" value="SsuA/THI5"/>
</dbReference>
<accession>A0A840PA43</accession>
<dbReference type="Pfam" id="PF09084">
    <property type="entry name" value="NMT1"/>
    <property type="match status" value="1"/>
</dbReference>
<comment type="subcellular location">
    <subcellularLocation>
        <location evidence="1">Periplasm</location>
    </subcellularLocation>
</comment>
<dbReference type="SUPFAM" id="SSF53850">
    <property type="entry name" value="Periplasmic binding protein-like II"/>
    <property type="match status" value="1"/>
</dbReference>
<organism evidence="5 6">
    <name type="scientific">Thermocatellispora tengchongensis</name>
    <dbReference type="NCBI Taxonomy" id="1073253"/>
    <lineage>
        <taxon>Bacteria</taxon>
        <taxon>Bacillati</taxon>
        <taxon>Actinomycetota</taxon>
        <taxon>Actinomycetes</taxon>
        <taxon>Streptosporangiales</taxon>
        <taxon>Streptosporangiaceae</taxon>
        <taxon>Thermocatellispora</taxon>
    </lineage>
</organism>
<evidence type="ECO:0000259" key="4">
    <source>
        <dbReference type="Pfam" id="PF09084"/>
    </source>
</evidence>
<keyword evidence="3" id="KW-0732">Signal</keyword>
<gene>
    <name evidence="5" type="ORF">HNP84_008007</name>
</gene>
<dbReference type="GO" id="GO:0042597">
    <property type="term" value="C:periplasmic space"/>
    <property type="evidence" value="ECO:0007669"/>
    <property type="project" value="UniProtKB-SubCell"/>
</dbReference>